<feature type="compositionally biased region" description="Polar residues" evidence="1">
    <location>
        <begin position="103"/>
        <end position="120"/>
    </location>
</feature>
<proteinExistence type="predicted"/>
<evidence type="ECO:0000256" key="1">
    <source>
        <dbReference type="SAM" id="MobiDB-lite"/>
    </source>
</evidence>
<feature type="region of interest" description="Disordered" evidence="1">
    <location>
        <begin position="56"/>
        <end position="94"/>
    </location>
</feature>
<feature type="compositionally biased region" description="Low complexity" evidence="1">
    <location>
        <begin position="56"/>
        <end position="65"/>
    </location>
</feature>
<dbReference type="Proteomes" id="UP000799428">
    <property type="component" value="Unassembled WGS sequence"/>
</dbReference>
<evidence type="ECO:0000313" key="3">
    <source>
        <dbReference type="Proteomes" id="UP000799428"/>
    </source>
</evidence>
<gene>
    <name evidence="2" type="ORF">K504DRAFT_83489</name>
</gene>
<keyword evidence="3" id="KW-1185">Reference proteome</keyword>
<feature type="region of interest" description="Disordered" evidence="1">
    <location>
        <begin position="103"/>
        <end position="122"/>
    </location>
</feature>
<dbReference type="EMBL" id="MU005777">
    <property type="protein sequence ID" value="KAF2705773.1"/>
    <property type="molecule type" value="Genomic_DNA"/>
</dbReference>
<protein>
    <submittedName>
        <fullName evidence="2">Uncharacterized protein</fullName>
    </submittedName>
</protein>
<accession>A0A6G1JZJ8</accession>
<name>A0A6G1JZJ8_9PLEO</name>
<feature type="compositionally biased region" description="Pro residues" evidence="1">
    <location>
        <begin position="71"/>
        <end position="90"/>
    </location>
</feature>
<reference evidence="2" key="1">
    <citation type="journal article" date="2020" name="Stud. Mycol.">
        <title>101 Dothideomycetes genomes: a test case for predicting lifestyles and emergence of pathogens.</title>
        <authorList>
            <person name="Haridas S."/>
            <person name="Albert R."/>
            <person name="Binder M."/>
            <person name="Bloem J."/>
            <person name="Labutti K."/>
            <person name="Salamov A."/>
            <person name="Andreopoulos B."/>
            <person name="Baker S."/>
            <person name="Barry K."/>
            <person name="Bills G."/>
            <person name="Bluhm B."/>
            <person name="Cannon C."/>
            <person name="Castanera R."/>
            <person name="Culley D."/>
            <person name="Daum C."/>
            <person name="Ezra D."/>
            <person name="Gonzalez J."/>
            <person name="Henrissat B."/>
            <person name="Kuo A."/>
            <person name="Liang C."/>
            <person name="Lipzen A."/>
            <person name="Lutzoni F."/>
            <person name="Magnuson J."/>
            <person name="Mondo S."/>
            <person name="Nolan M."/>
            <person name="Ohm R."/>
            <person name="Pangilinan J."/>
            <person name="Park H.-J."/>
            <person name="Ramirez L."/>
            <person name="Alfaro M."/>
            <person name="Sun H."/>
            <person name="Tritt A."/>
            <person name="Yoshinaga Y."/>
            <person name="Zwiers L.-H."/>
            <person name="Turgeon B."/>
            <person name="Goodwin S."/>
            <person name="Spatafora J."/>
            <person name="Crous P."/>
            <person name="Grigoriev I."/>
        </authorList>
    </citation>
    <scope>NUCLEOTIDE SEQUENCE</scope>
    <source>
        <strain evidence="2">CBS 279.74</strain>
    </source>
</reference>
<dbReference type="OrthoDB" id="3687409at2759"/>
<dbReference type="AlphaFoldDB" id="A0A6G1JZJ8"/>
<sequence length="155" mass="16981">MSHSVAPYENNPCVVLKAVLGYDYICILYRSYLCPITSLPRFSSFAEMSTTSTNASVSSTWSRSSNENMHSPPPPPSSSSSPPPPTPHPYLAPGRASYISSWATSLPERSTQPHTASEADQISRDAAFEAYRQLKLAMFSRMGDTKQVEAFRPAS</sequence>
<organism evidence="2 3">
    <name type="scientific">Pleomassaria siparia CBS 279.74</name>
    <dbReference type="NCBI Taxonomy" id="1314801"/>
    <lineage>
        <taxon>Eukaryota</taxon>
        <taxon>Fungi</taxon>
        <taxon>Dikarya</taxon>
        <taxon>Ascomycota</taxon>
        <taxon>Pezizomycotina</taxon>
        <taxon>Dothideomycetes</taxon>
        <taxon>Pleosporomycetidae</taxon>
        <taxon>Pleosporales</taxon>
        <taxon>Pleomassariaceae</taxon>
        <taxon>Pleomassaria</taxon>
    </lineage>
</organism>
<evidence type="ECO:0000313" key="2">
    <source>
        <dbReference type="EMBL" id="KAF2705773.1"/>
    </source>
</evidence>